<keyword evidence="3" id="KW-1185">Reference proteome</keyword>
<sequence>MPPPLSRLVASLTLCLMAWGSGTHADPPTVEVFTVAGMPVINAEPSTVVIELDAPARLDAEISQGLPSEPSEAERVMRERMRSPEWADSVLRYGDLSTGLARAWVLGVEKVPAVVMDGQHVVYGEPDVRKAVAAIEQARTMAGEGQP</sequence>
<proteinExistence type="predicted"/>
<dbReference type="NCBIfam" id="TIGR03757">
    <property type="entry name" value="conj_TIGR03757"/>
    <property type="match status" value="1"/>
</dbReference>
<comment type="caution">
    <text evidence="2">The sequence shown here is derived from an EMBL/GenBank/DDBJ whole genome shotgun (WGS) entry which is preliminary data.</text>
</comment>
<keyword evidence="1" id="KW-0732">Signal</keyword>
<reference evidence="2 3" key="1">
    <citation type="journal article" date="2013" name="Genome Announc.">
        <title>Draft genome sequence of the moderately halophilic gammaproteobacterium Halomonas anticariensis FP35.</title>
        <authorList>
            <person name="Tahrioui A."/>
            <person name="Quesada E."/>
            <person name="Llamas I."/>
        </authorList>
    </citation>
    <scope>NUCLEOTIDE SEQUENCE [LARGE SCALE GENOMIC DNA]</scope>
    <source>
        <strain evidence="3">DSM 16096 / CECT 5854 / LMG 22089 / FP35</strain>
    </source>
</reference>
<gene>
    <name evidence="2" type="ORF">L861_06680</name>
</gene>
<dbReference type="InterPro" id="IPR011090">
    <property type="entry name" value="Integr_conj_element_PFL4709"/>
</dbReference>
<dbReference type="Pfam" id="PF07511">
    <property type="entry name" value="DUF1525"/>
    <property type="match status" value="1"/>
</dbReference>
<evidence type="ECO:0000313" key="3">
    <source>
        <dbReference type="Proteomes" id="UP000014463"/>
    </source>
</evidence>
<feature type="signal peptide" evidence="1">
    <location>
        <begin position="1"/>
        <end position="25"/>
    </location>
</feature>
<dbReference type="PATRIC" id="fig|1121939.11.peg.4100"/>
<organism evidence="2 3">
    <name type="scientific">Litchfieldella anticariensis (strain DSM 16096 / CECT 5854 / CIP 108499 / LMG 22089 / FP35)</name>
    <name type="common">Halomonas anticariensis</name>
    <dbReference type="NCBI Taxonomy" id="1121939"/>
    <lineage>
        <taxon>Bacteria</taxon>
        <taxon>Pseudomonadati</taxon>
        <taxon>Pseudomonadota</taxon>
        <taxon>Gammaproteobacteria</taxon>
        <taxon>Oceanospirillales</taxon>
        <taxon>Halomonadaceae</taxon>
        <taxon>Litchfieldella</taxon>
    </lineage>
</organism>
<evidence type="ECO:0000256" key="1">
    <source>
        <dbReference type="SAM" id="SignalP"/>
    </source>
</evidence>
<dbReference type="RefSeq" id="WP_016418609.1">
    <property type="nucleotide sequence ID" value="NZ_AUAB01000035.1"/>
</dbReference>
<dbReference type="OrthoDB" id="8448784at2"/>
<dbReference type="Proteomes" id="UP000014463">
    <property type="component" value="Unassembled WGS sequence"/>
</dbReference>
<evidence type="ECO:0000313" key="2">
    <source>
        <dbReference type="EMBL" id="EPC00620.1"/>
    </source>
</evidence>
<evidence type="ECO:0008006" key="4">
    <source>
        <dbReference type="Google" id="ProtNLM"/>
    </source>
</evidence>
<dbReference type="eggNOG" id="ENOG502ZC0F">
    <property type="taxonomic scope" value="Bacteria"/>
</dbReference>
<name>S2KFC3_LITA3</name>
<dbReference type="EMBL" id="ASTJ01000040">
    <property type="protein sequence ID" value="EPC00620.1"/>
    <property type="molecule type" value="Genomic_DNA"/>
</dbReference>
<accession>S2KFC3</accession>
<feature type="chain" id="PRO_5004498229" description="Integrating conjugative element protein" evidence="1">
    <location>
        <begin position="26"/>
        <end position="147"/>
    </location>
</feature>
<dbReference type="STRING" id="1121939.L861_06680"/>
<protein>
    <recommendedName>
        <fullName evidence="4">Integrating conjugative element protein</fullName>
    </recommendedName>
</protein>
<dbReference type="AlphaFoldDB" id="S2KFC3"/>